<keyword evidence="1" id="KW-0472">Membrane</keyword>
<dbReference type="STRING" id="520762.AN619_29480"/>
<comment type="caution">
    <text evidence="2">The sequence shown here is derived from an EMBL/GenBank/DDBJ whole genome shotgun (WGS) entry which is preliminary data.</text>
</comment>
<organism evidence="2 3">
    <name type="scientific">Thermotalea metallivorans</name>
    <dbReference type="NCBI Taxonomy" id="520762"/>
    <lineage>
        <taxon>Bacteria</taxon>
        <taxon>Bacillati</taxon>
        <taxon>Bacillota</taxon>
        <taxon>Clostridia</taxon>
        <taxon>Peptostreptococcales</taxon>
        <taxon>Thermotaleaceae</taxon>
        <taxon>Thermotalea</taxon>
    </lineage>
</organism>
<sequence>MLKYLKLHKRKFILILLAFFILPTFTVFALDPKAPKSSIQLPNMTDDEIEKANEEVDFPEKFTSSLIMSIPNWIARKLGLLDLIPLIYMRMPSQLVTEGKVPTSWRPPEQLTYTVFLPDEFIALQEMKSILESITPYLLAAVIVCAGTILLIKSSSGGQEYGKSLAKNIILAVIILRLSPYFFEFIFKVNKLGVDIAWSMLKESDKAVSFLDMLWKPKSQNLALAIIAFLGVGMIGILNFQYNVRKLMLAVLFFMTPIVAIVSIFPTGKRATTTWINELFSNVFLQMAHAFTLTFFIRLLHFNPNFFMAMAGLISLNGIATLIRSLWGLDQFSTKSPLGMAGNLLNLGAVLGTARLVGSFMGKSKGIAGSTVGASAFTNDNVLDNTLSDLTSGFGTKPTLSQQGYSPIGNFTKKAIVGTFTGLGMATTAVAGSMLTGALGQSPSAGAMTGALVGGVAGNKVSKGSISQTGRLKELGKQIIEQRKQGNSFKTSVGNVFKENAGFYDPTQFYDVQEMIAMGKNLGSSLGGETGGKVGEFFGELGSIKNKAIGFTSKTFVDYKAKKDGMASVEEKYPSLFEKGLTYKTSAENQDYVQTLQEQLIKAKNDYVLHKQKLEAFRLQAEHLRNTAGSGSEKYQEAMNKYELQSMVTTAKEREFNRLKLQSMENQMTTELQKRLQRLKADVKDRAYKNNGFD</sequence>
<evidence type="ECO:0000313" key="3">
    <source>
        <dbReference type="Proteomes" id="UP000070456"/>
    </source>
</evidence>
<reference evidence="2 3" key="1">
    <citation type="submission" date="2015-12" db="EMBL/GenBank/DDBJ databases">
        <title>Draft genome sequence of the thermoanaerobe Thermotalea metallivorans, an isolate from the runoff channel of the Great Artesian Basin, Australia.</title>
        <authorList>
            <person name="Patel B.K."/>
        </authorList>
    </citation>
    <scope>NUCLEOTIDE SEQUENCE [LARGE SCALE GENOMIC DNA]</scope>
    <source>
        <strain evidence="2 3">B2-1</strain>
    </source>
</reference>
<feature type="transmembrane region" description="Helical" evidence="1">
    <location>
        <begin position="306"/>
        <end position="327"/>
    </location>
</feature>
<feature type="transmembrane region" description="Helical" evidence="1">
    <location>
        <begin position="339"/>
        <end position="357"/>
    </location>
</feature>
<feature type="transmembrane region" description="Helical" evidence="1">
    <location>
        <begin position="247"/>
        <end position="267"/>
    </location>
</feature>
<name>A0A140KZJ1_9FIRM</name>
<accession>A0A140KZJ1</accession>
<dbReference type="AlphaFoldDB" id="A0A140KZJ1"/>
<keyword evidence="1" id="KW-0812">Transmembrane</keyword>
<dbReference type="EMBL" id="LOEE01000081">
    <property type="protein sequence ID" value="KXG73716.1"/>
    <property type="molecule type" value="Genomic_DNA"/>
</dbReference>
<feature type="transmembrane region" description="Helical" evidence="1">
    <location>
        <begin position="164"/>
        <end position="183"/>
    </location>
</feature>
<proteinExistence type="predicted"/>
<dbReference type="OrthoDB" id="2794581at2"/>
<gene>
    <name evidence="2" type="ORF">AN619_29480</name>
</gene>
<evidence type="ECO:0000256" key="1">
    <source>
        <dbReference type="SAM" id="Phobius"/>
    </source>
</evidence>
<feature type="transmembrane region" description="Helical" evidence="1">
    <location>
        <begin position="222"/>
        <end position="240"/>
    </location>
</feature>
<feature type="transmembrane region" description="Helical" evidence="1">
    <location>
        <begin position="134"/>
        <end position="152"/>
    </location>
</feature>
<feature type="transmembrane region" description="Helical" evidence="1">
    <location>
        <begin position="279"/>
        <end position="299"/>
    </location>
</feature>
<protein>
    <submittedName>
        <fullName evidence="2">Uncharacterized protein</fullName>
    </submittedName>
</protein>
<keyword evidence="1" id="KW-1133">Transmembrane helix</keyword>
<dbReference type="RefSeq" id="WP_068558029.1">
    <property type="nucleotide sequence ID" value="NZ_LOEE01000081.1"/>
</dbReference>
<evidence type="ECO:0000313" key="2">
    <source>
        <dbReference type="EMBL" id="KXG73716.1"/>
    </source>
</evidence>
<keyword evidence="3" id="KW-1185">Reference proteome</keyword>
<dbReference type="Proteomes" id="UP000070456">
    <property type="component" value="Unassembled WGS sequence"/>
</dbReference>